<dbReference type="InterPro" id="IPR013815">
    <property type="entry name" value="ATP_grasp_subdomain_1"/>
</dbReference>
<dbReference type="PANTHER" id="PTHR21621:SF0">
    <property type="entry name" value="BETA-CITRYLGLUTAMATE SYNTHASE B-RELATED"/>
    <property type="match status" value="1"/>
</dbReference>
<proteinExistence type="predicted"/>
<protein>
    <recommendedName>
        <fullName evidence="2">ATP-grasp domain-containing protein</fullName>
    </recommendedName>
</protein>
<keyword evidence="1" id="KW-0547">Nucleotide-binding</keyword>
<dbReference type="Proteomes" id="UP000885779">
    <property type="component" value="Unassembled WGS sequence"/>
</dbReference>
<organism evidence="3">
    <name type="scientific">Caldithrix abyssi</name>
    <dbReference type="NCBI Taxonomy" id="187145"/>
    <lineage>
        <taxon>Bacteria</taxon>
        <taxon>Pseudomonadati</taxon>
        <taxon>Calditrichota</taxon>
        <taxon>Calditrichia</taxon>
        <taxon>Calditrichales</taxon>
        <taxon>Calditrichaceae</taxon>
        <taxon>Caldithrix</taxon>
    </lineage>
</organism>
<dbReference type="PANTHER" id="PTHR21621">
    <property type="entry name" value="RIBOSOMAL PROTEIN S6 MODIFICATION PROTEIN"/>
    <property type="match status" value="1"/>
</dbReference>
<accession>A0A7V4WU17</accession>
<name>A0A7V4WU17_CALAY</name>
<comment type="caution">
    <text evidence="3">The sequence shown here is derived from an EMBL/GenBank/DDBJ whole genome shotgun (WGS) entry which is preliminary data.</text>
</comment>
<dbReference type="Gene3D" id="3.30.470.20">
    <property type="entry name" value="ATP-grasp fold, B domain"/>
    <property type="match status" value="1"/>
</dbReference>
<reference evidence="3" key="1">
    <citation type="journal article" date="2020" name="mSystems">
        <title>Genome- and Community-Level Interaction Insights into Carbon Utilization and Element Cycling Functions of Hydrothermarchaeota in Hydrothermal Sediment.</title>
        <authorList>
            <person name="Zhou Z."/>
            <person name="Liu Y."/>
            <person name="Xu W."/>
            <person name="Pan J."/>
            <person name="Luo Z.H."/>
            <person name="Li M."/>
        </authorList>
    </citation>
    <scope>NUCLEOTIDE SEQUENCE [LARGE SCALE GENOMIC DNA]</scope>
    <source>
        <strain evidence="3">HyVt-577</strain>
    </source>
</reference>
<dbReference type="PROSITE" id="PS50975">
    <property type="entry name" value="ATP_GRASP"/>
    <property type="match status" value="1"/>
</dbReference>
<dbReference type="GO" id="GO:0046872">
    <property type="term" value="F:metal ion binding"/>
    <property type="evidence" value="ECO:0007669"/>
    <property type="project" value="InterPro"/>
</dbReference>
<sequence>MKTVAIVKDINGYWPYYQKEFEKHGFRVDLYNIWLESERRRLFGSSFDGFVWRAKHDPKIRNLAKRLLYMYSEVLHIPTFPLWQDYWHYDDKIAQTMLLQKAGINTPETYIFYDKQEALDFIRNTEYPLVYKYPHGAGSANVGLLKNKWQARIYINRAFGKGIKTFFREEIQRHFVYLQKFLPDNKGDYKIICIGGKMFYGLFRENRPDKPLASGSGKLHTPELPQDLLNFVAEAHQKLQAHIMSYDIMKDEKGQWSVGEFGMIHGDLKTTAYDSAPLYCLKDGIWQTCEITRNRIERHIHYILSEAWKWI</sequence>
<keyword evidence="1" id="KW-0067">ATP-binding</keyword>
<dbReference type="InterPro" id="IPR011761">
    <property type="entry name" value="ATP-grasp"/>
</dbReference>
<dbReference type="EMBL" id="DRQG01000016">
    <property type="protein sequence ID" value="HGY54363.1"/>
    <property type="molecule type" value="Genomic_DNA"/>
</dbReference>
<dbReference type="GO" id="GO:0005737">
    <property type="term" value="C:cytoplasm"/>
    <property type="evidence" value="ECO:0007669"/>
    <property type="project" value="TreeGrafter"/>
</dbReference>
<dbReference type="SUPFAM" id="SSF56059">
    <property type="entry name" value="Glutathione synthetase ATP-binding domain-like"/>
    <property type="match status" value="1"/>
</dbReference>
<dbReference type="AlphaFoldDB" id="A0A7V4WU17"/>
<dbReference type="GO" id="GO:0009432">
    <property type="term" value="P:SOS response"/>
    <property type="evidence" value="ECO:0007669"/>
    <property type="project" value="TreeGrafter"/>
</dbReference>
<dbReference type="Gene3D" id="3.30.1490.20">
    <property type="entry name" value="ATP-grasp fold, A domain"/>
    <property type="match status" value="1"/>
</dbReference>
<dbReference type="GO" id="GO:0018169">
    <property type="term" value="F:ribosomal S6-glutamic acid ligase activity"/>
    <property type="evidence" value="ECO:0007669"/>
    <property type="project" value="TreeGrafter"/>
</dbReference>
<evidence type="ECO:0000259" key="2">
    <source>
        <dbReference type="PROSITE" id="PS50975"/>
    </source>
</evidence>
<feature type="domain" description="ATP-grasp" evidence="2">
    <location>
        <begin position="96"/>
        <end position="290"/>
    </location>
</feature>
<gene>
    <name evidence="3" type="ORF">ENK44_01550</name>
</gene>
<evidence type="ECO:0000256" key="1">
    <source>
        <dbReference type="PROSITE-ProRule" id="PRU00409"/>
    </source>
</evidence>
<evidence type="ECO:0000313" key="3">
    <source>
        <dbReference type="EMBL" id="HGY54363.1"/>
    </source>
</evidence>
<dbReference type="GO" id="GO:0005524">
    <property type="term" value="F:ATP binding"/>
    <property type="evidence" value="ECO:0007669"/>
    <property type="project" value="UniProtKB-UniRule"/>
</dbReference>